<feature type="transmembrane region" description="Helical" evidence="3">
    <location>
        <begin position="346"/>
        <end position="366"/>
    </location>
</feature>
<protein>
    <recommendedName>
        <fullName evidence="6">Thiamine transporter 1</fullName>
    </recommendedName>
</protein>
<keyword evidence="2" id="KW-0813">Transport</keyword>
<sequence length="487" mass="55967">MDWLRLSIWIGVYGFLKEFRPEDPYLSQYLIKPPMNFTETEVNQEIFPIATYVSLMQLIFVLLLTDWLRYKPIILVHALSAVAMQVFLIWFRSKFAMYIMEVCYGTMTACEIAYYTYIYAKVDKKHYQIVTSHMRGASLTGRFMSSITSQIVLNFHIMDIAGLNYLTLAGMSFGFLWALTLPSVKSSIYFHRSNSVIDFNDCTKVEAGQPEITCANELEQEQIPVLRKMCSKSVVFQRLWSDLKHAYTNIYVLKWSLWWAIATCGYNQIMTYVQLLWEQVVKDNPDSSTRYNGSVEAIYTLLSAAAAFSFGYVKIDWKIYGELLLGVCTLLEGVLILWSSKVTVMIHAYLVYILFGALYHVMMTVSNSEVARHIRPDSYALIFGINTFCALLLQSILTMVVIDKNGLLCLNTREQVAQNSSVNVRLKTCTQHHFFNPFSRIFCEEHFVTNIIILYAASTPEHFFAEHGEFALFDEKCSGVDGPPNRM</sequence>
<feature type="transmembrane region" description="Helical" evidence="3">
    <location>
        <begin position="72"/>
        <end position="91"/>
    </location>
</feature>
<evidence type="ECO:0000313" key="5">
    <source>
        <dbReference type="Proteomes" id="UP001367676"/>
    </source>
</evidence>
<dbReference type="Gene3D" id="1.20.1250.20">
    <property type="entry name" value="MFS general substrate transporter like domains"/>
    <property type="match status" value="1"/>
</dbReference>
<organism evidence="4 5">
    <name type="scientific">Parthenolecanium corni</name>
    <dbReference type="NCBI Taxonomy" id="536013"/>
    <lineage>
        <taxon>Eukaryota</taxon>
        <taxon>Metazoa</taxon>
        <taxon>Ecdysozoa</taxon>
        <taxon>Arthropoda</taxon>
        <taxon>Hexapoda</taxon>
        <taxon>Insecta</taxon>
        <taxon>Pterygota</taxon>
        <taxon>Neoptera</taxon>
        <taxon>Paraneoptera</taxon>
        <taxon>Hemiptera</taxon>
        <taxon>Sternorrhyncha</taxon>
        <taxon>Coccoidea</taxon>
        <taxon>Coccidae</taxon>
        <taxon>Parthenolecanium</taxon>
    </lineage>
</organism>
<comment type="similarity">
    <text evidence="1 2">Belongs to the reduced folate carrier (RFC) transporter (TC 2.A.48) family.</text>
</comment>
<gene>
    <name evidence="4" type="ORF">V9T40_010561</name>
</gene>
<dbReference type="PANTHER" id="PTHR10686:SF18">
    <property type="entry name" value="IP11787P-RELATED"/>
    <property type="match status" value="1"/>
</dbReference>
<dbReference type="Pfam" id="PF01770">
    <property type="entry name" value="Folate_carrier"/>
    <property type="match status" value="1"/>
</dbReference>
<dbReference type="InterPro" id="IPR036259">
    <property type="entry name" value="MFS_trans_sf"/>
</dbReference>
<dbReference type="InterPro" id="IPR002666">
    <property type="entry name" value="Folate_carrier"/>
</dbReference>
<dbReference type="Proteomes" id="UP001367676">
    <property type="component" value="Unassembled WGS sequence"/>
</dbReference>
<feature type="transmembrane region" description="Helical" evidence="3">
    <location>
        <begin position="378"/>
        <end position="402"/>
    </location>
</feature>
<dbReference type="GO" id="GO:0005886">
    <property type="term" value="C:plasma membrane"/>
    <property type="evidence" value="ECO:0007669"/>
    <property type="project" value="UniProtKB-UniRule"/>
</dbReference>
<dbReference type="NCBIfam" id="TIGR00806">
    <property type="entry name" value="rfc"/>
    <property type="match status" value="1"/>
</dbReference>
<accession>A0AAN9XYP5</accession>
<feature type="transmembrane region" description="Helical" evidence="3">
    <location>
        <begin position="46"/>
        <end position="65"/>
    </location>
</feature>
<dbReference type="GO" id="GO:0090482">
    <property type="term" value="F:vitamin transmembrane transporter activity"/>
    <property type="evidence" value="ECO:0007669"/>
    <property type="project" value="InterPro"/>
</dbReference>
<feature type="transmembrane region" description="Helical" evidence="3">
    <location>
        <begin position="257"/>
        <end position="277"/>
    </location>
</feature>
<proteinExistence type="inferred from homology"/>
<keyword evidence="3" id="KW-0812">Transmembrane</keyword>
<dbReference type="PANTHER" id="PTHR10686">
    <property type="entry name" value="FOLATE TRANSPORTER"/>
    <property type="match status" value="1"/>
</dbReference>
<evidence type="ECO:0000256" key="2">
    <source>
        <dbReference type="PIRNR" id="PIRNR028739"/>
    </source>
</evidence>
<dbReference type="EMBL" id="JBBCAQ010000037">
    <property type="protein sequence ID" value="KAK7573370.1"/>
    <property type="molecule type" value="Genomic_DNA"/>
</dbReference>
<keyword evidence="3" id="KW-1133">Transmembrane helix</keyword>
<comment type="subcellular location">
    <subcellularLocation>
        <location evidence="2">Membrane</location>
        <topology evidence="2">Multi-pass membrane protein</topology>
    </subcellularLocation>
</comment>
<feature type="transmembrane region" description="Helical" evidence="3">
    <location>
        <begin position="320"/>
        <end position="340"/>
    </location>
</feature>
<comment type="caution">
    <text evidence="4">The sequence shown here is derived from an EMBL/GenBank/DDBJ whole genome shotgun (WGS) entry which is preliminary data.</text>
</comment>
<dbReference type="PIRSF" id="PIRSF028739">
    <property type="entry name" value="Folate_carrier"/>
    <property type="match status" value="1"/>
</dbReference>
<dbReference type="AlphaFoldDB" id="A0AAN9XYP5"/>
<keyword evidence="2 3" id="KW-0472">Membrane</keyword>
<evidence type="ECO:0000256" key="3">
    <source>
        <dbReference type="SAM" id="Phobius"/>
    </source>
</evidence>
<reference evidence="4 5" key="1">
    <citation type="submission" date="2024-03" db="EMBL/GenBank/DDBJ databases">
        <title>Adaptation during the transition from Ophiocordyceps entomopathogen to insect associate is accompanied by gene loss and intensified selection.</title>
        <authorList>
            <person name="Ward C.M."/>
            <person name="Onetto C.A."/>
            <person name="Borneman A.R."/>
        </authorList>
    </citation>
    <scope>NUCLEOTIDE SEQUENCE [LARGE SCALE GENOMIC DNA]</scope>
    <source>
        <strain evidence="4">AWRI1</strain>
        <tissue evidence="4">Single Adult Female</tissue>
    </source>
</reference>
<keyword evidence="5" id="KW-1185">Reference proteome</keyword>
<feature type="transmembrane region" description="Helical" evidence="3">
    <location>
        <begin position="97"/>
        <end position="118"/>
    </location>
</feature>
<feature type="transmembrane region" description="Helical" evidence="3">
    <location>
        <begin position="163"/>
        <end position="184"/>
    </location>
</feature>
<evidence type="ECO:0000256" key="1">
    <source>
        <dbReference type="ARBA" id="ARBA00005773"/>
    </source>
</evidence>
<feature type="transmembrane region" description="Helical" evidence="3">
    <location>
        <begin position="297"/>
        <end position="313"/>
    </location>
</feature>
<evidence type="ECO:0000313" key="4">
    <source>
        <dbReference type="EMBL" id="KAK7573370.1"/>
    </source>
</evidence>
<evidence type="ECO:0008006" key="6">
    <source>
        <dbReference type="Google" id="ProtNLM"/>
    </source>
</evidence>
<dbReference type="SUPFAM" id="SSF103473">
    <property type="entry name" value="MFS general substrate transporter"/>
    <property type="match status" value="1"/>
</dbReference>
<name>A0AAN9XYP5_9HEMI</name>